<keyword evidence="3 9" id="KW-0347">Helicase</keyword>
<evidence type="ECO:0000256" key="4">
    <source>
        <dbReference type="ARBA" id="ARBA00022840"/>
    </source>
</evidence>
<evidence type="ECO:0000256" key="6">
    <source>
        <dbReference type="ARBA" id="ARBA00034617"/>
    </source>
</evidence>
<evidence type="ECO:0000256" key="8">
    <source>
        <dbReference type="ARBA" id="ARBA00048988"/>
    </source>
</evidence>
<proteinExistence type="predicted"/>
<evidence type="ECO:0000259" key="11">
    <source>
        <dbReference type="PROSITE" id="PS51217"/>
    </source>
</evidence>
<dbReference type="InterPro" id="IPR000212">
    <property type="entry name" value="DNA_helicase_UvrD/REP"/>
</dbReference>
<dbReference type="EMBL" id="JABRWQ010000001">
    <property type="protein sequence ID" value="NRD22291.1"/>
    <property type="molecule type" value="Genomic_DNA"/>
</dbReference>
<dbReference type="PANTHER" id="PTHR11070:SF67">
    <property type="entry name" value="DNA 3'-5' HELICASE"/>
    <property type="match status" value="1"/>
</dbReference>
<dbReference type="RefSeq" id="WP_173299928.1">
    <property type="nucleotide sequence ID" value="NZ_JABRWQ010000001.1"/>
</dbReference>
<dbReference type="InterPro" id="IPR027417">
    <property type="entry name" value="P-loop_NTPase"/>
</dbReference>
<feature type="domain" description="UvrD-like helicase C-terminal" evidence="11">
    <location>
        <begin position="491"/>
        <end position="730"/>
    </location>
</feature>
<keyword evidence="5" id="KW-0413">Isomerase</keyword>
<evidence type="ECO:0000313" key="12">
    <source>
        <dbReference type="EMBL" id="NRD22291.1"/>
    </source>
</evidence>
<evidence type="ECO:0000256" key="7">
    <source>
        <dbReference type="ARBA" id="ARBA00034808"/>
    </source>
</evidence>
<dbReference type="Gene3D" id="3.40.50.300">
    <property type="entry name" value="P-loop containing nucleotide triphosphate hydrolases"/>
    <property type="match status" value="3"/>
</dbReference>
<evidence type="ECO:0000256" key="9">
    <source>
        <dbReference type="PROSITE-ProRule" id="PRU00560"/>
    </source>
</evidence>
<dbReference type="PROSITE" id="PS51217">
    <property type="entry name" value="UVRD_HELICASE_CTER"/>
    <property type="match status" value="1"/>
</dbReference>
<keyword evidence="4 9" id="KW-0067">ATP-binding</keyword>
<gene>
    <name evidence="12" type="ORF">HNV10_03505</name>
</gene>
<name>A0ABX2E1F8_9FLAO</name>
<dbReference type="Gene3D" id="1.10.3170.10">
    <property type="entry name" value="Recbcd, chain B, domain 2"/>
    <property type="match status" value="1"/>
</dbReference>
<organism evidence="12 13">
    <name type="scientific">Winogradskyella litoriviva</name>
    <dbReference type="NCBI Taxonomy" id="1220182"/>
    <lineage>
        <taxon>Bacteria</taxon>
        <taxon>Pseudomonadati</taxon>
        <taxon>Bacteroidota</taxon>
        <taxon>Flavobacteriia</taxon>
        <taxon>Flavobacteriales</taxon>
        <taxon>Flavobacteriaceae</taxon>
        <taxon>Winogradskyella</taxon>
    </lineage>
</organism>
<keyword evidence="2 9" id="KW-0378">Hydrolase</keyword>
<keyword evidence="1 9" id="KW-0547">Nucleotide-binding</keyword>
<dbReference type="EC" id="5.6.2.4" evidence="7"/>
<comment type="catalytic activity">
    <reaction evidence="8">
        <text>ATP + H2O = ADP + phosphate + H(+)</text>
        <dbReference type="Rhea" id="RHEA:13065"/>
        <dbReference type="ChEBI" id="CHEBI:15377"/>
        <dbReference type="ChEBI" id="CHEBI:15378"/>
        <dbReference type="ChEBI" id="CHEBI:30616"/>
        <dbReference type="ChEBI" id="CHEBI:43474"/>
        <dbReference type="ChEBI" id="CHEBI:456216"/>
        <dbReference type="EC" id="5.6.2.4"/>
    </reaction>
</comment>
<comment type="caution">
    <text evidence="12">The sequence shown here is derived from an EMBL/GenBank/DDBJ whole genome shotgun (WGS) entry which is preliminary data.</text>
</comment>
<dbReference type="PANTHER" id="PTHR11070">
    <property type="entry name" value="UVRD / RECB / PCRA DNA HELICASE FAMILY MEMBER"/>
    <property type="match status" value="1"/>
</dbReference>
<evidence type="ECO:0000256" key="5">
    <source>
        <dbReference type="ARBA" id="ARBA00023235"/>
    </source>
</evidence>
<reference evidence="12 13" key="1">
    <citation type="journal article" date="2015" name="Int. J. Syst. Evol. Microbiol.">
        <title>Winogradskyella litoriviva sp. nov., isolated from coastal seawater.</title>
        <authorList>
            <person name="Nedashkovskaya O.I."/>
            <person name="Kukhlevskiy A.D."/>
            <person name="Zhukova N.V."/>
            <person name="Kim S.J."/>
            <person name="Rhee S.K."/>
            <person name="Mikhailov V.V."/>
        </authorList>
    </citation>
    <scope>NUCLEOTIDE SEQUENCE [LARGE SCALE GENOMIC DNA]</scope>
    <source>
        <strain evidence="12 13">KMM6491</strain>
    </source>
</reference>
<evidence type="ECO:0000313" key="13">
    <source>
        <dbReference type="Proteomes" id="UP000805085"/>
    </source>
</evidence>
<dbReference type="InterPro" id="IPR014016">
    <property type="entry name" value="UvrD-like_ATP-bd"/>
</dbReference>
<evidence type="ECO:0000259" key="10">
    <source>
        <dbReference type="PROSITE" id="PS51198"/>
    </source>
</evidence>
<dbReference type="PROSITE" id="PS51198">
    <property type="entry name" value="UVRD_HELICASE_ATP_BIND"/>
    <property type="match status" value="1"/>
</dbReference>
<sequence length="1043" mass="120118">MQNSAFKIYNASAGSGKTFTLAKAYLKILIQSKSYDQFKSILAITFTNKAVGEMKERIIDMLKSFSSEESLIQPHPMFEAICEELQIKPEVLHHKSKHILKHIIHNYGAFDISTIDGFTHRVIRTFAHDLKLPINFEVELDQERLLNEAVDSLIAKAGSEKALTKVLVDFAIEKADDDKSWDISFDFNKIAKLLVNENDLYAVNTLKEKTLDDFRVLKNQLNKESIKIEIEIENIANSALTLIEESGLQFNDFNRSSLPKHFEKLANKQFDVSFDSNWQNDLIDGNTLYPKRVSADVASTIESIQPQIAEYFTASKAAFFNLKLKKGLYKNITPLSVLNALKNELQVLKADQNKMLISEFNTIISEEIKHQPTPFIYERLGEKFKHYFIDEFQDTSKMQWENLVPLLENALSAANGDTMLVGDAKQAIYRWRGGEAEQFIKLYNKTENPFQIEAEVLPLETNYRSAKAIIEFNNSFFEFLSETSFSDDAYAELFRKAKQQTHNNSEGYVNLNFLETEKDDDIHENYAIEVLETIKQCQANGFPLDDICVLVRKRKEGVAIANYLNDNGIKITSSETLLLKNSDKVNFINSFLKLLVQPNNDSLKVEVLSFLAERLKTKDKHLFFKTYLKQDLDEMFSELRELNIYIDKNRCLQLPLYELVEHVVRLFNLNESSDAYLQFYLDVVLEFTQKQNSDLAGFINYFEKKADKLSVVTPENMNAVEIMTIHKSKGLEFPVVIFPYADLNIYNELEPKVWFPVNAEDYNGFSKLLLNYNKDVEHFGNTGAQIYNTHQSQLELDNMNLLYVVLTRAIEQLYIISKKDINTKGAINPNSYAGKFINFLIKENKWNDNQLNYSYGTLKPNQNQIEPKKASSSLKLISVPKEDHNLNIVTKSGLLWDTQQEAAIERGNLVHLILSKIKTVKDVNFAFKELLISGDITTEYIEELKTIVLDVIRHPDLERYFQEDFKIYNERDIITNSGQLLRPDRLNINSKNEAIIIDYKTGEAKSFHAAQLNDYESVLNKMKLNVTHKLLVYINDTIEVLQV</sequence>
<accession>A0ABX2E1F8</accession>
<protein>
    <recommendedName>
        <fullName evidence="7">DNA 3'-5' helicase</fullName>
        <ecNumber evidence="7">5.6.2.4</ecNumber>
    </recommendedName>
</protein>
<dbReference type="InterPro" id="IPR014017">
    <property type="entry name" value="DNA_helicase_UvrD-like_C"/>
</dbReference>
<comment type="catalytic activity">
    <reaction evidence="6">
        <text>Couples ATP hydrolysis with the unwinding of duplex DNA by translocating in the 3'-5' direction.</text>
        <dbReference type="EC" id="5.6.2.4"/>
    </reaction>
</comment>
<keyword evidence="13" id="KW-1185">Reference proteome</keyword>
<evidence type="ECO:0000256" key="1">
    <source>
        <dbReference type="ARBA" id="ARBA00022741"/>
    </source>
</evidence>
<dbReference type="Pfam" id="PF13361">
    <property type="entry name" value="UvrD_C"/>
    <property type="match status" value="2"/>
</dbReference>
<evidence type="ECO:0000256" key="2">
    <source>
        <dbReference type="ARBA" id="ARBA00022801"/>
    </source>
</evidence>
<feature type="binding site" evidence="9">
    <location>
        <begin position="11"/>
        <end position="18"/>
    </location>
    <ligand>
        <name>ATP</name>
        <dbReference type="ChEBI" id="CHEBI:30616"/>
    </ligand>
</feature>
<evidence type="ECO:0000256" key="3">
    <source>
        <dbReference type="ARBA" id="ARBA00022806"/>
    </source>
</evidence>
<dbReference type="Pfam" id="PF00580">
    <property type="entry name" value="UvrD-helicase"/>
    <property type="match status" value="1"/>
</dbReference>
<dbReference type="SUPFAM" id="SSF52540">
    <property type="entry name" value="P-loop containing nucleoside triphosphate hydrolases"/>
    <property type="match status" value="1"/>
</dbReference>
<feature type="domain" description="UvrD-like helicase ATP-binding" evidence="10">
    <location>
        <begin position="1"/>
        <end position="466"/>
    </location>
</feature>
<dbReference type="Proteomes" id="UP000805085">
    <property type="component" value="Unassembled WGS sequence"/>
</dbReference>